<organism evidence="2 3">
    <name type="scientific">Podila minutissima</name>
    <dbReference type="NCBI Taxonomy" id="64525"/>
    <lineage>
        <taxon>Eukaryota</taxon>
        <taxon>Fungi</taxon>
        <taxon>Fungi incertae sedis</taxon>
        <taxon>Mucoromycota</taxon>
        <taxon>Mortierellomycotina</taxon>
        <taxon>Mortierellomycetes</taxon>
        <taxon>Mortierellales</taxon>
        <taxon>Mortierellaceae</taxon>
        <taxon>Podila</taxon>
    </lineage>
</organism>
<evidence type="ECO:0000256" key="1">
    <source>
        <dbReference type="SAM" id="SignalP"/>
    </source>
</evidence>
<dbReference type="AlphaFoldDB" id="A0A9P5VK40"/>
<name>A0A9P5VK40_9FUNG</name>
<keyword evidence="1" id="KW-0732">Signal</keyword>
<feature type="signal peptide" evidence="1">
    <location>
        <begin position="1"/>
        <end position="24"/>
    </location>
</feature>
<evidence type="ECO:0008006" key="4">
    <source>
        <dbReference type="Google" id="ProtNLM"/>
    </source>
</evidence>
<dbReference type="Proteomes" id="UP000696485">
    <property type="component" value="Unassembled WGS sequence"/>
</dbReference>
<comment type="caution">
    <text evidence="2">The sequence shown here is derived from an EMBL/GenBank/DDBJ whole genome shotgun (WGS) entry which is preliminary data.</text>
</comment>
<proteinExistence type="predicted"/>
<protein>
    <recommendedName>
        <fullName evidence="4">Elicitin-like protein</fullName>
    </recommendedName>
</protein>
<evidence type="ECO:0000313" key="3">
    <source>
        <dbReference type="Proteomes" id="UP000696485"/>
    </source>
</evidence>
<gene>
    <name evidence="2" type="ORF">BG006_008230</name>
</gene>
<reference evidence="2" key="1">
    <citation type="journal article" date="2020" name="Fungal Divers.">
        <title>Resolving the Mortierellaceae phylogeny through synthesis of multi-gene phylogenetics and phylogenomics.</title>
        <authorList>
            <person name="Vandepol N."/>
            <person name="Liber J."/>
            <person name="Desiro A."/>
            <person name="Na H."/>
            <person name="Kennedy M."/>
            <person name="Barry K."/>
            <person name="Grigoriev I.V."/>
            <person name="Miller A.N."/>
            <person name="O'Donnell K."/>
            <person name="Stajich J.E."/>
            <person name="Bonito G."/>
        </authorList>
    </citation>
    <scope>NUCLEOTIDE SEQUENCE</scope>
    <source>
        <strain evidence="2">NVP1</strain>
    </source>
</reference>
<keyword evidence="3" id="KW-1185">Reference proteome</keyword>
<evidence type="ECO:0000313" key="2">
    <source>
        <dbReference type="EMBL" id="KAF9328606.1"/>
    </source>
</evidence>
<sequence length="169" mass="17242">MSAKSTMLVAIVAFILCLSSTVVAADLYSPGSPVNCTLVKQHCKALAESTYLGKNASYSGSSSQCNVTNLSAAKPLCETKIVCLATFLTSGNVTIPAPVPTQGTNGTNSTVPKAPITPYIPTTMDMTDALIALYDTSKCGKNAAVAQAATSVGAMLLVGTIVSVLSTML</sequence>
<dbReference type="EMBL" id="JAAAUY010000549">
    <property type="protein sequence ID" value="KAF9328606.1"/>
    <property type="molecule type" value="Genomic_DNA"/>
</dbReference>
<feature type="chain" id="PRO_5040278512" description="Elicitin-like protein" evidence="1">
    <location>
        <begin position="25"/>
        <end position="169"/>
    </location>
</feature>
<accession>A0A9P5VK40</accession>